<evidence type="ECO:0000313" key="5">
    <source>
        <dbReference type="EMBL" id="MBJ2174822.1"/>
    </source>
</evidence>
<comment type="caution">
    <text evidence="5">The sequence shown here is derived from an EMBL/GenBank/DDBJ whole genome shotgun (WGS) entry which is preliminary data.</text>
</comment>
<dbReference type="RefSeq" id="WP_198841543.1">
    <property type="nucleotide sequence ID" value="NZ_JAEHFJ010000005.1"/>
</dbReference>
<dbReference type="Proteomes" id="UP000623301">
    <property type="component" value="Unassembled WGS sequence"/>
</dbReference>
<dbReference type="Pfam" id="PF13855">
    <property type="entry name" value="LRR_8"/>
    <property type="match status" value="1"/>
</dbReference>
<evidence type="ECO:0000256" key="3">
    <source>
        <dbReference type="SAM" id="SignalP"/>
    </source>
</evidence>
<dbReference type="SUPFAM" id="SSF52058">
    <property type="entry name" value="L domain-like"/>
    <property type="match status" value="1"/>
</dbReference>
<evidence type="ECO:0000313" key="6">
    <source>
        <dbReference type="Proteomes" id="UP000623301"/>
    </source>
</evidence>
<evidence type="ECO:0000259" key="4">
    <source>
        <dbReference type="Pfam" id="PF23247"/>
    </source>
</evidence>
<gene>
    <name evidence="5" type="ORF">JBL43_11280</name>
</gene>
<dbReference type="PANTHER" id="PTHR48051">
    <property type="match status" value="1"/>
</dbReference>
<feature type="domain" description="Disease resistance protein At4g27190-like leucine-rich repeats" evidence="4">
    <location>
        <begin position="52"/>
        <end position="161"/>
    </location>
</feature>
<name>A0ABS0WS58_9FLAO</name>
<keyword evidence="2" id="KW-0677">Repeat</keyword>
<dbReference type="InterPro" id="IPR050216">
    <property type="entry name" value="LRR_domain-containing"/>
</dbReference>
<proteinExistence type="predicted"/>
<evidence type="ECO:0000256" key="1">
    <source>
        <dbReference type="ARBA" id="ARBA00022614"/>
    </source>
</evidence>
<evidence type="ECO:0000256" key="2">
    <source>
        <dbReference type="ARBA" id="ARBA00022737"/>
    </source>
</evidence>
<dbReference type="Gene3D" id="3.80.10.10">
    <property type="entry name" value="Ribonuclease Inhibitor"/>
    <property type="match status" value="3"/>
</dbReference>
<dbReference type="SUPFAM" id="SSF52047">
    <property type="entry name" value="RNI-like"/>
    <property type="match status" value="1"/>
</dbReference>
<accession>A0ABS0WS58</accession>
<dbReference type="EMBL" id="JAEHFJ010000005">
    <property type="protein sequence ID" value="MBJ2174822.1"/>
    <property type="molecule type" value="Genomic_DNA"/>
</dbReference>
<dbReference type="InterPro" id="IPR001611">
    <property type="entry name" value="Leu-rich_rpt"/>
</dbReference>
<keyword evidence="1" id="KW-0433">Leucine-rich repeat</keyword>
<organism evidence="5 6">
    <name type="scientific">Aureibaculum flavum</name>
    <dbReference type="NCBI Taxonomy" id="2795986"/>
    <lineage>
        <taxon>Bacteria</taxon>
        <taxon>Pseudomonadati</taxon>
        <taxon>Bacteroidota</taxon>
        <taxon>Flavobacteriia</taxon>
        <taxon>Flavobacteriales</taxon>
        <taxon>Flavobacteriaceae</taxon>
        <taxon>Aureibaculum</taxon>
    </lineage>
</organism>
<keyword evidence="6" id="KW-1185">Reference proteome</keyword>
<dbReference type="InterPro" id="IPR057135">
    <property type="entry name" value="At4g27190-like_LRR"/>
</dbReference>
<feature type="chain" id="PRO_5046698550" evidence="3">
    <location>
        <begin position="19"/>
        <end position="514"/>
    </location>
</feature>
<protein>
    <submittedName>
        <fullName evidence="5">Leucine-rich repeat domain-containing protein</fullName>
    </submittedName>
</protein>
<dbReference type="InterPro" id="IPR032675">
    <property type="entry name" value="LRR_dom_sf"/>
</dbReference>
<dbReference type="PROSITE" id="PS51450">
    <property type="entry name" value="LRR"/>
    <property type="match status" value="2"/>
</dbReference>
<dbReference type="Pfam" id="PF23247">
    <property type="entry name" value="LRR_RPS2"/>
    <property type="match status" value="1"/>
</dbReference>
<sequence length="514" mass="60373">MRVFLLFVIVLNVNLCFAQNKHKVFEYSEISPKTDKSKIYHLEIHGFYYKINELPTDIAEFKNLKSLTIKFQDSLTDITPLSNLTNLEKLTVSHCNGIESLKGIYNLKHLKNLNISFCELLTLPKKIKKITQLEHIRIGNLENEKHIKRIIPLKKLKSLDVYLNYKIPKAILKLKSLRKVRLSADSISDYESFKYLAQIDTLIFEQTKLDSIPKSFKYLKNLKYLDLHYSNNLTDLSNLKYTKQLEYLNLSSCDISEIPETFKEFKELKHLNISDNRKLSDYRSTEVLEHLTKLETLDISYSNISDIRPEILALKNLKSLKIGSVLQNFEGLEQLTNLTHLDLQENRGTGYMLPYEVSQLKKLKYLNLFDNDNLESLAGIENLSDLEELNLSFCPFESVPKYLIKLKKLKKLNLSFNKKIKRFDYLGKIEHLEELNIGFCNLKELPKEVYALKNLEILHFDYYKDGIDNKVFDDLKNIKEVYLNYSEDEAYVEIENLKKKYPNIKIHTFHRRAN</sequence>
<feature type="signal peptide" evidence="3">
    <location>
        <begin position="1"/>
        <end position="18"/>
    </location>
</feature>
<reference evidence="5 6" key="1">
    <citation type="submission" date="2020-12" db="EMBL/GenBank/DDBJ databases">
        <title>Aureibaculum luteum sp. nov. and Aureibaculum flavum sp. nov., novel members of the family Flavobacteriaceae isolated from Antarctic intertidal sediments.</title>
        <authorList>
            <person name="He X."/>
            <person name="Zhang X."/>
        </authorList>
    </citation>
    <scope>NUCLEOTIDE SEQUENCE [LARGE SCALE GENOMIC DNA]</scope>
    <source>
        <strain evidence="5 6">A20</strain>
    </source>
</reference>
<dbReference type="InterPro" id="IPR003591">
    <property type="entry name" value="Leu-rich_rpt_typical-subtyp"/>
</dbReference>
<keyword evidence="3" id="KW-0732">Signal</keyword>
<dbReference type="PANTHER" id="PTHR48051:SF1">
    <property type="entry name" value="RAS SUPPRESSOR PROTEIN 1"/>
    <property type="match status" value="1"/>
</dbReference>
<dbReference type="SMART" id="SM00369">
    <property type="entry name" value="LRR_TYP"/>
    <property type="match status" value="6"/>
</dbReference>